<dbReference type="Gene3D" id="3.40.720.10">
    <property type="entry name" value="Alkaline Phosphatase, subunit A"/>
    <property type="match status" value="1"/>
</dbReference>
<dbReference type="Pfam" id="PF00884">
    <property type="entry name" value="Sulfatase"/>
    <property type="match status" value="1"/>
</dbReference>
<sequence length="543" mass="61863">MPHADKNILFIMCDQLRFDYLGCYGHPRLKTPNIDALAARGVRFTRAYVQSPVCGPSRMSYYTGRYMRSHGSNWNNFPLRIGEPTLGQHLKALGVRNVLVGKTHMTADDEGMERLGIPKGSVIGVEAAQCGFEPYERDDGLHPSRPGATRPAYDTYLEEHGFPARNPWEDRANSGLSADGQKQNGWLLAHADKEANVPEEHSETPYMTRRAMDFIREAKEDGRPWCLHLSYIKPHWPYIAPAPYHDMFTEADVQPAIRSDGERQNPHPVYGAFMDMRVSRNFSREEVRRRVIPAYMGLIKQIDDQLGVLFQFLDDEGLTDKTMIVFTSDHGDYLGDHWLGEKDLFHEVSVKVPLIVVDPSKEADAARGTTCDALVEAIDLAPTFIEHFGGEVPRHIVEGRSLKTLLRGERPPAWRQVAISEYDYSMLDSRRTLGRKPDECRLFMVFDGRFKYVHAPGFRPMLWDLQADPHEYRDLGDDPDFAAERGRLKEHLLAWALTDHNRITMSDATIETYGPARQMRGGILIGYWDEQEVAEARKAYGIE</sequence>
<dbReference type="PANTHER" id="PTHR45953">
    <property type="entry name" value="IDURONATE 2-SULFATASE"/>
    <property type="match status" value="1"/>
</dbReference>
<dbReference type="FunFam" id="3.40.720.10:FF:000062">
    <property type="entry name" value="Probable sulfatase"/>
    <property type="match status" value="1"/>
</dbReference>
<evidence type="ECO:0000313" key="4">
    <source>
        <dbReference type="EMBL" id="AVO43932.1"/>
    </source>
</evidence>
<dbReference type="CDD" id="cd16028">
    <property type="entry name" value="PMH"/>
    <property type="match status" value="1"/>
</dbReference>
<proteinExistence type="predicted"/>
<name>A0A2S0N6Z7_9HYPH</name>
<dbReference type="SUPFAM" id="SSF53649">
    <property type="entry name" value="Alkaline phosphatase-like"/>
    <property type="match status" value="1"/>
</dbReference>
<evidence type="ECO:0000313" key="5">
    <source>
        <dbReference type="Proteomes" id="UP000237889"/>
    </source>
</evidence>
<evidence type="ECO:0000256" key="1">
    <source>
        <dbReference type="ARBA" id="ARBA00022723"/>
    </source>
</evidence>
<keyword evidence="5" id="KW-1185">Reference proteome</keyword>
<evidence type="ECO:0000256" key="2">
    <source>
        <dbReference type="ARBA" id="ARBA00022801"/>
    </source>
</evidence>
<dbReference type="GO" id="GO:0046872">
    <property type="term" value="F:metal ion binding"/>
    <property type="evidence" value="ECO:0007669"/>
    <property type="project" value="UniProtKB-KW"/>
</dbReference>
<protein>
    <submittedName>
        <fullName evidence="4">Phosphonate monoester hydrolase</fullName>
    </submittedName>
</protein>
<dbReference type="EMBL" id="CP027668">
    <property type="protein sequence ID" value="AVO43932.1"/>
    <property type="molecule type" value="Genomic_DNA"/>
</dbReference>
<organism evidence="4 5">
    <name type="scientific">Phreatobacter cathodiphilus</name>
    <dbReference type="NCBI Taxonomy" id="1868589"/>
    <lineage>
        <taxon>Bacteria</taxon>
        <taxon>Pseudomonadati</taxon>
        <taxon>Pseudomonadota</taxon>
        <taxon>Alphaproteobacteria</taxon>
        <taxon>Hyphomicrobiales</taxon>
        <taxon>Phreatobacteraceae</taxon>
        <taxon>Phreatobacter</taxon>
    </lineage>
</organism>
<dbReference type="RefSeq" id="WP_106747262.1">
    <property type="nucleotide sequence ID" value="NZ_CP027668.1"/>
</dbReference>
<keyword evidence="1" id="KW-0479">Metal-binding</keyword>
<dbReference type="Proteomes" id="UP000237889">
    <property type="component" value="Chromosome"/>
</dbReference>
<dbReference type="GO" id="GO:0008484">
    <property type="term" value="F:sulfuric ester hydrolase activity"/>
    <property type="evidence" value="ECO:0007669"/>
    <property type="project" value="TreeGrafter"/>
</dbReference>
<dbReference type="InterPro" id="IPR017850">
    <property type="entry name" value="Alkaline_phosphatase_core_sf"/>
</dbReference>
<dbReference type="GO" id="GO:0005737">
    <property type="term" value="C:cytoplasm"/>
    <property type="evidence" value="ECO:0007669"/>
    <property type="project" value="TreeGrafter"/>
</dbReference>
<reference evidence="4 5" key="1">
    <citation type="submission" date="2018-03" db="EMBL/GenBank/DDBJ databases">
        <title>Genome sequencing of Phreatobacter sp.</title>
        <authorList>
            <person name="Kim S.-J."/>
            <person name="Heo J."/>
            <person name="Kwon S.-W."/>
        </authorList>
    </citation>
    <scope>NUCLEOTIDE SEQUENCE [LARGE SCALE GENOMIC DNA]</scope>
    <source>
        <strain evidence="4 5">S-12</strain>
    </source>
</reference>
<keyword evidence="2 4" id="KW-0378">Hydrolase</keyword>
<dbReference type="InterPro" id="IPR000917">
    <property type="entry name" value="Sulfatase_N"/>
</dbReference>
<dbReference type="AlphaFoldDB" id="A0A2S0N6Z7"/>
<dbReference type="OrthoDB" id="9795675at2"/>
<accession>A0A2S0N6Z7</accession>
<gene>
    <name evidence="4" type="ORF">C6569_01980</name>
</gene>
<feature type="domain" description="Sulfatase N-terminal" evidence="3">
    <location>
        <begin position="6"/>
        <end position="389"/>
    </location>
</feature>
<dbReference type="PANTHER" id="PTHR45953:SF1">
    <property type="entry name" value="IDURONATE 2-SULFATASE"/>
    <property type="match status" value="1"/>
</dbReference>
<dbReference type="KEGG" id="phr:C6569_01980"/>
<evidence type="ECO:0000259" key="3">
    <source>
        <dbReference type="Pfam" id="PF00884"/>
    </source>
</evidence>